<proteinExistence type="predicted"/>
<accession>A0A1S1Z1B9</accession>
<sequence length="197" mass="22242">MENQVRNSLQKSFKHWWLLLVSGFVLVAAGVFTFTYPIESYIALSVFFSITFIFTGLSDIIFSFMNRKTISGWGWSIFWGFINLFLGIFLIKNPSISMATLPMYVGFTFMIRAIGAMTFSEVLNGFGVITRGPLFYLGAIGLILSMILIWNPVWAGFTIISLTGAVFIFLGIYQIAISLKLKKARKILKEQVDLELV</sequence>
<evidence type="ECO:0000313" key="3">
    <source>
        <dbReference type="Proteomes" id="UP000179797"/>
    </source>
</evidence>
<dbReference type="RefSeq" id="WP_044227855.1">
    <property type="nucleotide sequence ID" value="NZ_JRYR02000001.1"/>
</dbReference>
<keyword evidence="1" id="KW-0812">Transmembrane</keyword>
<feature type="transmembrane region" description="Helical" evidence="1">
    <location>
        <begin position="16"/>
        <end position="36"/>
    </location>
</feature>
<keyword evidence="1" id="KW-1133">Transmembrane helix</keyword>
<dbReference type="PANTHER" id="PTHR34989:SF1">
    <property type="entry name" value="PROTEIN HDED"/>
    <property type="match status" value="1"/>
</dbReference>
<evidence type="ECO:0000313" key="2">
    <source>
        <dbReference type="EMBL" id="OHX67066.1"/>
    </source>
</evidence>
<dbReference type="InterPro" id="IPR052712">
    <property type="entry name" value="Acid_resist_chaperone_HdeD"/>
</dbReference>
<dbReference type="PANTHER" id="PTHR34989">
    <property type="entry name" value="PROTEIN HDED"/>
    <property type="match status" value="1"/>
</dbReference>
<dbReference type="EMBL" id="JRYR02000001">
    <property type="protein sequence ID" value="OHX67066.1"/>
    <property type="molecule type" value="Genomic_DNA"/>
</dbReference>
<keyword evidence="1" id="KW-0472">Membrane</keyword>
<feature type="transmembrane region" description="Helical" evidence="1">
    <location>
        <begin position="159"/>
        <end position="179"/>
    </location>
</feature>
<protein>
    <recommendedName>
        <fullName evidence="4">HdeD family acid-resistance protein</fullName>
    </recommendedName>
</protein>
<dbReference type="STRING" id="915059.NH26_12290"/>
<feature type="transmembrane region" description="Helical" evidence="1">
    <location>
        <begin position="134"/>
        <end position="153"/>
    </location>
</feature>
<feature type="transmembrane region" description="Helical" evidence="1">
    <location>
        <begin position="42"/>
        <end position="65"/>
    </location>
</feature>
<dbReference type="InterPro" id="IPR005325">
    <property type="entry name" value="DUF308_memb"/>
</dbReference>
<reference evidence="2 3" key="1">
    <citation type="journal article" date="2012" name="Int. J. Syst. Evol. Microbiol.">
        <title>Flammeovirga pacifica sp. nov., isolated from deep-sea sediment.</title>
        <authorList>
            <person name="Xu H."/>
            <person name="Fu Y."/>
            <person name="Yang N."/>
            <person name="Ding Z."/>
            <person name="Lai Q."/>
            <person name="Zeng R."/>
        </authorList>
    </citation>
    <scope>NUCLEOTIDE SEQUENCE [LARGE SCALE GENOMIC DNA]</scope>
    <source>
        <strain evidence="3">DSM 24597 / LMG 26175 / WPAGA1</strain>
    </source>
</reference>
<dbReference type="OrthoDB" id="7059775at2"/>
<gene>
    <name evidence="2" type="ORF">NH26_12290</name>
</gene>
<feature type="transmembrane region" description="Helical" evidence="1">
    <location>
        <begin position="72"/>
        <end position="91"/>
    </location>
</feature>
<feature type="transmembrane region" description="Helical" evidence="1">
    <location>
        <begin position="103"/>
        <end position="122"/>
    </location>
</feature>
<name>A0A1S1Z1B9_FLAPC</name>
<dbReference type="Proteomes" id="UP000179797">
    <property type="component" value="Unassembled WGS sequence"/>
</dbReference>
<comment type="caution">
    <text evidence="2">The sequence shown here is derived from an EMBL/GenBank/DDBJ whole genome shotgun (WGS) entry which is preliminary data.</text>
</comment>
<keyword evidence="3" id="KW-1185">Reference proteome</keyword>
<evidence type="ECO:0008006" key="4">
    <source>
        <dbReference type="Google" id="ProtNLM"/>
    </source>
</evidence>
<organism evidence="2 3">
    <name type="scientific">Flammeovirga pacifica</name>
    <dbReference type="NCBI Taxonomy" id="915059"/>
    <lineage>
        <taxon>Bacteria</taxon>
        <taxon>Pseudomonadati</taxon>
        <taxon>Bacteroidota</taxon>
        <taxon>Cytophagia</taxon>
        <taxon>Cytophagales</taxon>
        <taxon>Flammeovirgaceae</taxon>
        <taxon>Flammeovirga</taxon>
    </lineage>
</organism>
<dbReference type="GO" id="GO:0005886">
    <property type="term" value="C:plasma membrane"/>
    <property type="evidence" value="ECO:0007669"/>
    <property type="project" value="TreeGrafter"/>
</dbReference>
<dbReference type="AlphaFoldDB" id="A0A1S1Z1B9"/>
<evidence type="ECO:0000256" key="1">
    <source>
        <dbReference type="SAM" id="Phobius"/>
    </source>
</evidence>
<dbReference type="Pfam" id="PF03729">
    <property type="entry name" value="DUF308"/>
    <property type="match status" value="2"/>
</dbReference>